<evidence type="ECO:0000313" key="3">
    <source>
        <dbReference type="Proteomes" id="UP000297245"/>
    </source>
</evidence>
<protein>
    <submittedName>
        <fullName evidence="2">Uncharacterized protein</fullName>
    </submittedName>
</protein>
<proteinExistence type="predicted"/>
<organism evidence="2 3">
    <name type="scientific">Dendrothele bispora (strain CBS 962.96)</name>
    <dbReference type="NCBI Taxonomy" id="1314807"/>
    <lineage>
        <taxon>Eukaryota</taxon>
        <taxon>Fungi</taxon>
        <taxon>Dikarya</taxon>
        <taxon>Basidiomycota</taxon>
        <taxon>Agaricomycotina</taxon>
        <taxon>Agaricomycetes</taxon>
        <taxon>Agaricomycetidae</taxon>
        <taxon>Agaricales</taxon>
        <taxon>Agaricales incertae sedis</taxon>
        <taxon>Dendrothele</taxon>
    </lineage>
</organism>
<dbReference type="Proteomes" id="UP000297245">
    <property type="component" value="Unassembled WGS sequence"/>
</dbReference>
<feature type="compositionally biased region" description="Low complexity" evidence="1">
    <location>
        <begin position="336"/>
        <end position="347"/>
    </location>
</feature>
<dbReference type="EMBL" id="ML179787">
    <property type="protein sequence ID" value="THU81683.1"/>
    <property type="molecule type" value="Genomic_DNA"/>
</dbReference>
<evidence type="ECO:0000256" key="1">
    <source>
        <dbReference type="SAM" id="MobiDB-lite"/>
    </source>
</evidence>
<sequence>MATDFWVSSRYKRWKVDRATLAAREEDLAFAGSQEPLDFVYIYFANRMSFILPILVSSKSHLEIGQKNSISASRSSQLQQVFFRRVHLKNSYCETDHIFSLLQTSIQREKVFFLPTTPNETEFHLVDILEYNLTVFHPYRTLLALCKKKYILMMMKAEAGELQFGIGWDFFDEWDGANGEGRLELRENALRMAWLSSLYRRTWYSLLISNLMLALHLAGRPVKYARNQIPTQSSQNSPPTSTSRSPISTISRELISLSTLWDRYHEEGVVTSTAGTNNNANAYGGPELLLSRASVPDLGTGDGATNKRSAATALLDVTPDTTHTRDDLFGDGGSTLSGSSRSTSAVAEEVEVETVHPMDSLTGSGSGAGSKRSSSGFPRGTSRWGSKTSGRWVGKEDCYAGVFVNLSRVLLRMREARLLGGGGSGENTGPTVNRMVENVKDC</sequence>
<dbReference type="OrthoDB" id="10266018at2759"/>
<evidence type="ECO:0000313" key="2">
    <source>
        <dbReference type="EMBL" id="THU81683.1"/>
    </source>
</evidence>
<keyword evidence="3" id="KW-1185">Reference proteome</keyword>
<name>A0A4S8L0D6_DENBC</name>
<feature type="region of interest" description="Disordered" evidence="1">
    <location>
        <begin position="229"/>
        <end position="248"/>
    </location>
</feature>
<gene>
    <name evidence="2" type="ORF">K435DRAFT_844661</name>
</gene>
<dbReference type="AlphaFoldDB" id="A0A4S8L0D6"/>
<feature type="region of interest" description="Disordered" evidence="1">
    <location>
        <begin position="316"/>
        <end position="389"/>
    </location>
</feature>
<accession>A0A4S8L0D6</accession>
<reference evidence="2 3" key="1">
    <citation type="journal article" date="2019" name="Nat. Ecol. Evol.">
        <title>Megaphylogeny resolves global patterns of mushroom evolution.</title>
        <authorList>
            <person name="Varga T."/>
            <person name="Krizsan K."/>
            <person name="Foldi C."/>
            <person name="Dima B."/>
            <person name="Sanchez-Garcia M."/>
            <person name="Sanchez-Ramirez S."/>
            <person name="Szollosi G.J."/>
            <person name="Szarkandi J.G."/>
            <person name="Papp V."/>
            <person name="Albert L."/>
            <person name="Andreopoulos W."/>
            <person name="Angelini C."/>
            <person name="Antonin V."/>
            <person name="Barry K.W."/>
            <person name="Bougher N.L."/>
            <person name="Buchanan P."/>
            <person name="Buyck B."/>
            <person name="Bense V."/>
            <person name="Catcheside P."/>
            <person name="Chovatia M."/>
            <person name="Cooper J."/>
            <person name="Damon W."/>
            <person name="Desjardin D."/>
            <person name="Finy P."/>
            <person name="Geml J."/>
            <person name="Haridas S."/>
            <person name="Hughes K."/>
            <person name="Justo A."/>
            <person name="Karasinski D."/>
            <person name="Kautmanova I."/>
            <person name="Kiss B."/>
            <person name="Kocsube S."/>
            <person name="Kotiranta H."/>
            <person name="LaButti K.M."/>
            <person name="Lechner B.E."/>
            <person name="Liimatainen K."/>
            <person name="Lipzen A."/>
            <person name="Lukacs Z."/>
            <person name="Mihaltcheva S."/>
            <person name="Morgado L.N."/>
            <person name="Niskanen T."/>
            <person name="Noordeloos M.E."/>
            <person name="Ohm R.A."/>
            <person name="Ortiz-Santana B."/>
            <person name="Ovrebo C."/>
            <person name="Racz N."/>
            <person name="Riley R."/>
            <person name="Savchenko A."/>
            <person name="Shiryaev A."/>
            <person name="Soop K."/>
            <person name="Spirin V."/>
            <person name="Szebenyi C."/>
            <person name="Tomsovsky M."/>
            <person name="Tulloss R.E."/>
            <person name="Uehling J."/>
            <person name="Grigoriev I.V."/>
            <person name="Vagvolgyi C."/>
            <person name="Papp T."/>
            <person name="Martin F.M."/>
            <person name="Miettinen O."/>
            <person name="Hibbett D.S."/>
            <person name="Nagy L.G."/>
        </authorList>
    </citation>
    <scope>NUCLEOTIDE SEQUENCE [LARGE SCALE GENOMIC DNA]</scope>
    <source>
        <strain evidence="2 3">CBS 962.96</strain>
    </source>
</reference>